<name>A0A8J3IGY1_9CHLR</name>
<comment type="caution">
    <text evidence="2">The sequence shown here is derived from an EMBL/GenBank/DDBJ whole genome shotgun (WGS) entry which is preliminary data.</text>
</comment>
<organism evidence="2 3">
    <name type="scientific">Reticulibacter mediterranei</name>
    <dbReference type="NCBI Taxonomy" id="2778369"/>
    <lineage>
        <taxon>Bacteria</taxon>
        <taxon>Bacillati</taxon>
        <taxon>Chloroflexota</taxon>
        <taxon>Ktedonobacteria</taxon>
        <taxon>Ktedonobacterales</taxon>
        <taxon>Reticulibacteraceae</taxon>
        <taxon>Reticulibacter</taxon>
    </lineage>
</organism>
<dbReference type="Pfam" id="PF01610">
    <property type="entry name" value="DDE_Tnp_ISL3"/>
    <property type="match status" value="1"/>
</dbReference>
<gene>
    <name evidence="2" type="ORF">KSF_001240</name>
</gene>
<dbReference type="InterPro" id="IPR047951">
    <property type="entry name" value="Transpos_ISL3"/>
</dbReference>
<dbReference type="PANTHER" id="PTHR33498">
    <property type="entry name" value="TRANSPOSASE FOR INSERTION SEQUENCE ELEMENT IS1557"/>
    <property type="match status" value="1"/>
</dbReference>
<reference evidence="2" key="1">
    <citation type="submission" date="2020-10" db="EMBL/GenBank/DDBJ databases">
        <title>Taxonomic study of unclassified bacteria belonging to the class Ktedonobacteria.</title>
        <authorList>
            <person name="Yabe S."/>
            <person name="Wang C.M."/>
            <person name="Zheng Y."/>
            <person name="Sakai Y."/>
            <person name="Cavaletti L."/>
            <person name="Monciardini P."/>
            <person name="Donadio S."/>
        </authorList>
    </citation>
    <scope>NUCLEOTIDE SEQUENCE</scope>
    <source>
        <strain evidence="2">ID150040</strain>
    </source>
</reference>
<protein>
    <recommendedName>
        <fullName evidence="1">Transposase IS204/IS1001/IS1096/IS1165 DDE domain-containing protein</fullName>
    </recommendedName>
</protein>
<keyword evidence="3" id="KW-1185">Reference proteome</keyword>
<dbReference type="EMBL" id="BNJK01000001">
    <property type="protein sequence ID" value="GHO90076.1"/>
    <property type="molecule type" value="Genomic_DNA"/>
</dbReference>
<dbReference type="AlphaFoldDB" id="A0A8J3IGY1"/>
<evidence type="ECO:0000313" key="2">
    <source>
        <dbReference type="EMBL" id="GHO90076.1"/>
    </source>
</evidence>
<evidence type="ECO:0000259" key="1">
    <source>
        <dbReference type="Pfam" id="PF01610"/>
    </source>
</evidence>
<dbReference type="Proteomes" id="UP000597444">
    <property type="component" value="Unassembled WGS sequence"/>
</dbReference>
<proteinExistence type="predicted"/>
<accession>A0A8J3IGY1</accession>
<dbReference type="PANTHER" id="PTHR33498:SF1">
    <property type="entry name" value="TRANSPOSASE FOR INSERTION SEQUENCE ELEMENT IS1557"/>
    <property type="match status" value="1"/>
</dbReference>
<dbReference type="InterPro" id="IPR002560">
    <property type="entry name" value="Transposase_DDE"/>
</dbReference>
<sequence>MRPYLALLRQAPEALLPTVVSPKKSSSSKQEEHAFSVRRLVWLVLSREDALTPEQTQEVARASTLRPDIAAAFQLTQTFAKMLRERASSALPAWLTSAQASSIPSIAQLAQGMQRDRAAIEAALSRPESNGQTEDKVNKLKEIKRQMYGRASFDLLRQRMLLCG</sequence>
<feature type="domain" description="Transposase IS204/IS1001/IS1096/IS1165 DDE" evidence="1">
    <location>
        <begin position="31"/>
        <end position="159"/>
    </location>
</feature>
<dbReference type="RefSeq" id="WP_220201083.1">
    <property type="nucleotide sequence ID" value="NZ_BNJK01000001.1"/>
</dbReference>
<evidence type="ECO:0000313" key="3">
    <source>
        <dbReference type="Proteomes" id="UP000597444"/>
    </source>
</evidence>